<accession>A0ABP2T341</accession>
<comment type="caution">
    <text evidence="1">The sequence shown here is derived from an EMBL/GenBank/DDBJ whole genome shotgun (WGS) entry which is preliminary data.</text>
</comment>
<reference evidence="1 2" key="1">
    <citation type="submission" date="2013-01" db="EMBL/GenBank/DDBJ databases">
        <authorList>
            <person name="Harkins D.M."/>
            <person name="Durkin A.S."/>
            <person name="Brinkac L.M."/>
            <person name="Haft D.H."/>
            <person name="Selengut J.D."/>
            <person name="Sanka R."/>
            <person name="DePew J."/>
            <person name="Purushe J."/>
            <person name="Whelen A.C."/>
            <person name="Vinetz J.M."/>
            <person name="Sutton G.G."/>
            <person name="Nierman W.C."/>
            <person name="Fouts D.E."/>
        </authorList>
    </citation>
    <scope>NUCLEOTIDE SEQUENCE [LARGE SCALE GENOMIC DNA]</scope>
    <source>
        <strain evidence="1 2">2007001578</strain>
    </source>
</reference>
<protein>
    <submittedName>
        <fullName evidence="1">Uncharacterized protein</fullName>
    </submittedName>
</protein>
<organism evidence="1 2">
    <name type="scientific">Leptospira noguchii str. 2007001578</name>
    <dbReference type="NCBI Taxonomy" id="1049974"/>
    <lineage>
        <taxon>Bacteria</taxon>
        <taxon>Pseudomonadati</taxon>
        <taxon>Spirochaetota</taxon>
        <taxon>Spirochaetia</taxon>
        <taxon>Leptospirales</taxon>
        <taxon>Leptospiraceae</taxon>
        <taxon>Leptospira</taxon>
    </lineage>
</organism>
<proteinExistence type="predicted"/>
<evidence type="ECO:0000313" key="1">
    <source>
        <dbReference type="EMBL" id="EMM98745.1"/>
    </source>
</evidence>
<dbReference type="Proteomes" id="UP000012099">
    <property type="component" value="Unassembled WGS sequence"/>
</dbReference>
<name>A0ABP2T341_9LEPT</name>
<dbReference type="EMBL" id="AHMH02000144">
    <property type="protein sequence ID" value="EMM98745.1"/>
    <property type="molecule type" value="Genomic_DNA"/>
</dbReference>
<keyword evidence="2" id="KW-1185">Reference proteome</keyword>
<evidence type="ECO:0000313" key="2">
    <source>
        <dbReference type="Proteomes" id="UP000012099"/>
    </source>
</evidence>
<sequence>MAIHKTVLIYRFQKTKQMENSFLNNSIEYLQFLLQRLIL</sequence>
<gene>
    <name evidence="1" type="ORF">LEP1GSC035_4920</name>
</gene>